<name>A0A6H5IFU0_9HYME</name>
<keyword evidence="2" id="KW-1185">Reference proteome</keyword>
<protein>
    <submittedName>
        <fullName evidence="1">Uncharacterized protein</fullName>
    </submittedName>
</protein>
<dbReference type="Proteomes" id="UP000479190">
    <property type="component" value="Unassembled WGS sequence"/>
</dbReference>
<organism evidence="1 2">
    <name type="scientific">Trichogramma brassicae</name>
    <dbReference type="NCBI Taxonomy" id="86971"/>
    <lineage>
        <taxon>Eukaryota</taxon>
        <taxon>Metazoa</taxon>
        <taxon>Ecdysozoa</taxon>
        <taxon>Arthropoda</taxon>
        <taxon>Hexapoda</taxon>
        <taxon>Insecta</taxon>
        <taxon>Pterygota</taxon>
        <taxon>Neoptera</taxon>
        <taxon>Endopterygota</taxon>
        <taxon>Hymenoptera</taxon>
        <taxon>Apocrita</taxon>
        <taxon>Proctotrupomorpha</taxon>
        <taxon>Chalcidoidea</taxon>
        <taxon>Trichogrammatidae</taxon>
        <taxon>Trichogramma</taxon>
    </lineage>
</organism>
<evidence type="ECO:0000313" key="1">
    <source>
        <dbReference type="EMBL" id="CAB0036300.1"/>
    </source>
</evidence>
<feature type="non-terminal residue" evidence="1">
    <location>
        <position position="80"/>
    </location>
</feature>
<accession>A0A6H5IFU0</accession>
<evidence type="ECO:0000313" key="2">
    <source>
        <dbReference type="Proteomes" id="UP000479190"/>
    </source>
</evidence>
<reference evidence="1 2" key="1">
    <citation type="submission" date="2020-02" db="EMBL/GenBank/DDBJ databases">
        <authorList>
            <person name="Ferguson B K."/>
        </authorList>
    </citation>
    <scope>NUCLEOTIDE SEQUENCE [LARGE SCALE GENOMIC DNA]</scope>
</reference>
<dbReference type="AlphaFoldDB" id="A0A6H5IFU0"/>
<dbReference type="EMBL" id="CADCXV010000815">
    <property type="protein sequence ID" value="CAB0036300.1"/>
    <property type="molecule type" value="Genomic_DNA"/>
</dbReference>
<gene>
    <name evidence="1" type="ORF">TBRA_LOCUS8173</name>
</gene>
<sequence length="80" mass="9129">MVESLCVHDKPEGAMALHLWLLSSSPLGRLAVYVYEIIVGRLLCLAFDEWDMKQFSLPFIFFEAEMTELLFGSEQEGNSK</sequence>
<proteinExistence type="predicted"/>